<dbReference type="RefSeq" id="WP_330501006.1">
    <property type="nucleotide sequence ID" value="NZ_JAZDWZ010000012.1"/>
</dbReference>
<dbReference type="InterPro" id="IPR010216">
    <property type="entry name" value="Transcrpt_antiterm_NusG_myco"/>
</dbReference>
<dbReference type="HAMAP" id="MF_00948">
    <property type="entry name" value="NusG"/>
    <property type="match status" value="1"/>
</dbReference>
<dbReference type="InterPro" id="IPR005824">
    <property type="entry name" value="KOW"/>
</dbReference>
<keyword evidence="1 4" id="KW-0889">Transcription antitermination</keyword>
<name>A0ABU7MM62_9BACT</name>
<dbReference type="EMBL" id="JAZDWZ010000012">
    <property type="protein sequence ID" value="MEE3928593.1"/>
    <property type="molecule type" value="Genomic_DNA"/>
</dbReference>
<dbReference type="NCBIfam" id="TIGR01956">
    <property type="entry name" value="NusG_myco"/>
    <property type="match status" value="1"/>
</dbReference>
<dbReference type="Proteomes" id="UP001344817">
    <property type="component" value="Unassembled WGS sequence"/>
</dbReference>
<evidence type="ECO:0000256" key="2">
    <source>
        <dbReference type="ARBA" id="ARBA00023015"/>
    </source>
</evidence>
<dbReference type="InterPro" id="IPR001062">
    <property type="entry name" value="Transcrpt_antiterm_NusG"/>
</dbReference>
<feature type="domain" description="KOW" evidence="7">
    <location>
        <begin position="144"/>
        <end position="171"/>
    </location>
</feature>
<dbReference type="CDD" id="cd06091">
    <property type="entry name" value="KOW_NusG"/>
    <property type="match status" value="1"/>
</dbReference>
<keyword evidence="2 4" id="KW-0805">Transcription regulation</keyword>
<evidence type="ECO:0000259" key="6">
    <source>
        <dbReference type="SMART" id="SM00738"/>
    </source>
</evidence>
<evidence type="ECO:0000256" key="1">
    <source>
        <dbReference type="ARBA" id="ARBA00022814"/>
    </source>
</evidence>
<gene>
    <name evidence="4 8" type="primary">nusG</name>
    <name evidence="8" type="ORF">V2E24_03325</name>
</gene>
<evidence type="ECO:0000256" key="4">
    <source>
        <dbReference type="HAMAP-Rule" id="MF_00948"/>
    </source>
</evidence>
<dbReference type="InterPro" id="IPR006645">
    <property type="entry name" value="NGN-like_dom"/>
</dbReference>
<dbReference type="InterPro" id="IPR008991">
    <property type="entry name" value="Translation_prot_SH3-like_sf"/>
</dbReference>
<comment type="function">
    <text evidence="4">Participates in transcription elongation, termination and antitermination.</text>
</comment>
<comment type="caution">
    <text evidence="8">The sequence shown here is derived from an EMBL/GenBank/DDBJ whole genome shotgun (WGS) entry which is preliminary data.</text>
</comment>
<dbReference type="InterPro" id="IPR036735">
    <property type="entry name" value="NGN_dom_sf"/>
</dbReference>
<keyword evidence="4" id="KW-0806">Transcription termination</keyword>
<proteinExistence type="inferred from homology"/>
<keyword evidence="9" id="KW-1185">Reference proteome</keyword>
<organism evidence="8 9">
    <name type="scientific">Mycoplasmopsis ciconiae</name>
    <dbReference type="NCBI Taxonomy" id="561067"/>
    <lineage>
        <taxon>Bacteria</taxon>
        <taxon>Bacillati</taxon>
        <taxon>Mycoplasmatota</taxon>
        <taxon>Mycoplasmoidales</taxon>
        <taxon>Metamycoplasmataceae</taxon>
        <taxon>Mycoplasmopsis</taxon>
    </lineage>
</organism>
<keyword evidence="3 4" id="KW-0804">Transcription</keyword>
<dbReference type="PANTHER" id="PTHR30265">
    <property type="entry name" value="RHO-INTERACTING TRANSCRIPTION TERMINATION FACTOR NUSG"/>
    <property type="match status" value="1"/>
</dbReference>
<evidence type="ECO:0000256" key="3">
    <source>
        <dbReference type="ARBA" id="ARBA00023163"/>
    </source>
</evidence>
<dbReference type="Pfam" id="PF00467">
    <property type="entry name" value="KOW"/>
    <property type="match status" value="1"/>
</dbReference>
<feature type="domain" description="NusG-like N-terminal" evidence="6">
    <location>
        <begin position="3"/>
        <end position="129"/>
    </location>
</feature>
<dbReference type="SUPFAM" id="SSF82679">
    <property type="entry name" value="N-utilization substance G protein NusG, N-terminal domain"/>
    <property type="match status" value="1"/>
</dbReference>
<dbReference type="SMART" id="SM00739">
    <property type="entry name" value="KOW"/>
    <property type="match status" value="1"/>
</dbReference>
<dbReference type="InterPro" id="IPR014722">
    <property type="entry name" value="Rib_uL2_dom2"/>
</dbReference>
<dbReference type="InterPro" id="IPR047050">
    <property type="entry name" value="NGN"/>
</dbReference>
<evidence type="ECO:0000313" key="8">
    <source>
        <dbReference type="EMBL" id="MEE3928593.1"/>
    </source>
</evidence>
<evidence type="ECO:0000256" key="5">
    <source>
        <dbReference type="NCBIfam" id="TIGR01956"/>
    </source>
</evidence>
<dbReference type="Gene3D" id="2.30.30.30">
    <property type="match status" value="1"/>
</dbReference>
<dbReference type="SMART" id="SM00738">
    <property type="entry name" value="NGN"/>
    <property type="match status" value="1"/>
</dbReference>
<dbReference type="CDD" id="cd09891">
    <property type="entry name" value="NGN_Bact_1"/>
    <property type="match status" value="1"/>
</dbReference>
<sequence>MKKFNWYMISTISGKENVVLESLRNRIVAEQVEEDFDTNAVEETGAFKIFMKPTLTPKEAEKKRRGETYKIKYVNMYPGYVFIKMDMTDKAWFVIRNTQYVTGLIGSSGRGAKPTPVTNREIKKSLIKEKEALEAFMSGKYLVDYKAGDLVEVIDGVYQGEKGIIIDVDKQNYKNVTIEIESFGKKVPLTLDIKMIKSSEE</sequence>
<dbReference type="Pfam" id="PF02357">
    <property type="entry name" value="NusG"/>
    <property type="match status" value="1"/>
</dbReference>
<reference evidence="8" key="1">
    <citation type="submission" date="2024-01" db="EMBL/GenBank/DDBJ databases">
        <title>Genome sequence of Mycoplasma ciconiae type strain DSM 25251.</title>
        <authorList>
            <person name="Spergser J."/>
        </authorList>
    </citation>
    <scope>NUCLEOTIDE SEQUENCE [LARGE SCALE GENOMIC DNA]</scope>
    <source>
        <strain evidence="8">DSM 25251</strain>
    </source>
</reference>
<protein>
    <recommendedName>
        <fullName evidence="4 5">Transcription termination/antitermination protein NusG</fullName>
    </recommendedName>
</protein>
<accession>A0ABU7MM62</accession>
<dbReference type="SUPFAM" id="SSF50104">
    <property type="entry name" value="Translation proteins SH3-like domain"/>
    <property type="match status" value="1"/>
</dbReference>
<dbReference type="PANTHER" id="PTHR30265:SF4">
    <property type="entry name" value="KOW MOTIF FAMILY PROTEIN, EXPRESSED"/>
    <property type="match status" value="1"/>
</dbReference>
<evidence type="ECO:0000313" key="9">
    <source>
        <dbReference type="Proteomes" id="UP001344817"/>
    </source>
</evidence>
<dbReference type="InterPro" id="IPR043425">
    <property type="entry name" value="NusG-like"/>
</dbReference>
<dbReference type="Gene3D" id="3.30.70.940">
    <property type="entry name" value="NusG, N-terminal domain"/>
    <property type="match status" value="1"/>
</dbReference>
<comment type="similarity">
    <text evidence="4">Belongs to the NusG family.</text>
</comment>
<evidence type="ECO:0000259" key="7">
    <source>
        <dbReference type="SMART" id="SM00739"/>
    </source>
</evidence>